<feature type="compositionally biased region" description="Low complexity" evidence="6">
    <location>
        <begin position="18"/>
        <end position="37"/>
    </location>
</feature>
<feature type="compositionally biased region" description="Polar residues" evidence="6">
    <location>
        <begin position="553"/>
        <end position="569"/>
    </location>
</feature>
<dbReference type="VEuPathDB" id="AmoebaDB:DICPUDRAFT_153832"/>
<dbReference type="SUPFAM" id="SSF50985">
    <property type="entry name" value="RCC1/BLIP-II"/>
    <property type="match status" value="1"/>
</dbReference>
<proteinExistence type="predicted"/>
<dbReference type="Gene3D" id="1.10.510.10">
    <property type="entry name" value="Transferase(Phosphotransferase) domain 1"/>
    <property type="match status" value="1"/>
</dbReference>
<feature type="active site" description="Glycyl thioester intermediate" evidence="3">
    <location>
        <position position="1687"/>
    </location>
</feature>
<dbReference type="InterPro" id="IPR035983">
    <property type="entry name" value="Hect_E3_ubiquitin_ligase"/>
</dbReference>
<feature type="region of interest" description="Disordered" evidence="6">
    <location>
        <begin position="98"/>
        <end position="120"/>
    </location>
</feature>
<dbReference type="eggNOG" id="KOG0586">
    <property type="taxonomic scope" value="Eukaryota"/>
</dbReference>
<evidence type="ECO:0000256" key="4">
    <source>
        <dbReference type="PROSITE-ProRule" id="PRU00235"/>
    </source>
</evidence>
<dbReference type="InterPro" id="IPR051709">
    <property type="entry name" value="Ub-ligase/GTPase-reg"/>
</dbReference>
<dbReference type="InterPro" id="IPR008271">
    <property type="entry name" value="Ser/Thr_kinase_AS"/>
</dbReference>
<evidence type="ECO:0000256" key="6">
    <source>
        <dbReference type="SAM" id="MobiDB-lite"/>
    </source>
</evidence>
<dbReference type="Gene3D" id="3.30.2160.10">
    <property type="entry name" value="Hect, E3 ligase catalytic domain"/>
    <property type="match status" value="1"/>
</dbReference>
<accession>F0ZPV0</accession>
<dbReference type="STRING" id="5786.F0ZPV0"/>
<dbReference type="Gene3D" id="3.90.1750.10">
    <property type="entry name" value="Hect, E3 ligase catalytic domains"/>
    <property type="match status" value="1"/>
</dbReference>
<evidence type="ECO:0000313" key="9">
    <source>
        <dbReference type="EMBL" id="EGC34029.1"/>
    </source>
</evidence>
<name>F0ZPV0_DICPU</name>
<feature type="region of interest" description="Disordered" evidence="6">
    <location>
        <begin position="612"/>
        <end position="632"/>
    </location>
</feature>
<dbReference type="Gene3D" id="2.130.10.30">
    <property type="entry name" value="Regulator of chromosome condensation 1/beta-lactamase-inhibitor protein II"/>
    <property type="match status" value="2"/>
</dbReference>
<dbReference type="EMBL" id="GL871115">
    <property type="protein sequence ID" value="EGC34029.1"/>
    <property type="molecule type" value="Genomic_DNA"/>
</dbReference>
<dbReference type="PROSITE" id="PS50011">
    <property type="entry name" value="PROTEIN_KINASE_DOM"/>
    <property type="match status" value="1"/>
</dbReference>
<organism evidence="9 10">
    <name type="scientific">Dictyostelium purpureum</name>
    <name type="common">Slime mold</name>
    <dbReference type="NCBI Taxonomy" id="5786"/>
    <lineage>
        <taxon>Eukaryota</taxon>
        <taxon>Amoebozoa</taxon>
        <taxon>Evosea</taxon>
        <taxon>Eumycetozoa</taxon>
        <taxon>Dictyostelia</taxon>
        <taxon>Dictyosteliales</taxon>
        <taxon>Dictyosteliaceae</taxon>
        <taxon>Dictyostelium</taxon>
    </lineage>
</organism>
<evidence type="ECO:0000259" key="8">
    <source>
        <dbReference type="PROSITE" id="PS50237"/>
    </source>
</evidence>
<evidence type="ECO:0000259" key="7">
    <source>
        <dbReference type="PROSITE" id="PS50011"/>
    </source>
</evidence>
<dbReference type="GeneID" id="10502483"/>
<dbReference type="PROSITE" id="PS00108">
    <property type="entry name" value="PROTEIN_KINASE_ST"/>
    <property type="match status" value="1"/>
</dbReference>
<feature type="domain" description="Protein kinase" evidence="7">
    <location>
        <begin position="1026"/>
        <end position="1299"/>
    </location>
</feature>
<dbReference type="PRINTS" id="PR00633">
    <property type="entry name" value="RCCNDNSATION"/>
</dbReference>
<protein>
    <recommendedName>
        <fullName evidence="11">HECT domain-containing protein</fullName>
    </recommendedName>
</protein>
<dbReference type="Pfam" id="PF00632">
    <property type="entry name" value="HECT"/>
    <property type="match status" value="1"/>
</dbReference>
<evidence type="ECO:0000256" key="2">
    <source>
        <dbReference type="ARBA" id="ARBA00022786"/>
    </source>
</evidence>
<dbReference type="InterPro" id="IPR058923">
    <property type="entry name" value="RCC1-like_dom"/>
</dbReference>
<feature type="coiled-coil region" evidence="5">
    <location>
        <begin position="1394"/>
        <end position="1421"/>
    </location>
</feature>
<dbReference type="eggNOG" id="KOG0939">
    <property type="taxonomic scope" value="Eukaryota"/>
</dbReference>
<feature type="region of interest" description="Disordered" evidence="6">
    <location>
        <begin position="1"/>
        <end position="53"/>
    </location>
</feature>
<dbReference type="eggNOG" id="KOG1426">
    <property type="taxonomic scope" value="Eukaryota"/>
</dbReference>
<evidence type="ECO:0000256" key="1">
    <source>
        <dbReference type="ARBA" id="ARBA00022737"/>
    </source>
</evidence>
<feature type="repeat" description="RCC1" evidence="4">
    <location>
        <begin position="495"/>
        <end position="547"/>
    </location>
</feature>
<dbReference type="SMART" id="SM00220">
    <property type="entry name" value="S_TKc"/>
    <property type="match status" value="1"/>
</dbReference>
<keyword evidence="2 3" id="KW-0833">Ubl conjugation pathway</keyword>
<keyword evidence="5" id="KW-0175">Coiled coil</keyword>
<dbReference type="OMA" id="CGEIITI"/>
<dbReference type="SUPFAM" id="SSF56112">
    <property type="entry name" value="Protein kinase-like (PK-like)"/>
    <property type="match status" value="1"/>
</dbReference>
<evidence type="ECO:0000256" key="3">
    <source>
        <dbReference type="PROSITE-ProRule" id="PRU00104"/>
    </source>
</evidence>
<dbReference type="InterPro" id="IPR000408">
    <property type="entry name" value="Reg_chr_condens"/>
</dbReference>
<dbReference type="Pfam" id="PF00069">
    <property type="entry name" value="Pkinase"/>
    <property type="match status" value="1"/>
</dbReference>
<dbReference type="GO" id="GO:0005524">
    <property type="term" value="F:ATP binding"/>
    <property type="evidence" value="ECO:0007669"/>
    <property type="project" value="InterPro"/>
</dbReference>
<sequence>MSFFKSIKTKIEETLNHSPQQQSQSQSQSQQPQQQQQNTKPLSDSRNNSTTNLNNYTYKYAYSYDNLGDNNSSVTKNQIKENTDNSSLNKQIIYATNDYGDKPTVNSNSNDDDNKSTNDNSEEVIISNDYSNDDQFIDISTIPKLELDDNEQYERIDFLKEKVVFISTGAIHTSIITDKGHLYTWGDGLLGKLGHGTLESYSEPRLVEFFETKPSLRVVSVANGGKHTVALTVCGNVYSFGGNDSCQLGLGNISSSYYSTPQLVTFQSPQSLSNSNSSSPIIMSNSTSTLFNKQQQQSSNKIDRIIKLSCSTNRSAAISKLGYLYTWGRGDNGRLGHGDSLMQSTPKQVMSLHGHTIVDMSLGGGHSMALTKRGEVFSWGRGENGQLGHGTFTSQQMTPKQIQAFQNKTIKVISAGGYHSIAIDTNGSMFAWGRGDYGVLGVSSSLDSLGDINSPVLIKSLNNSNGSNNSNSSAGERFINVSSGFQHNVAQTENGDLYSWGCGSGNRLGLANEENQLIPKKLNDRSNNSKPAFFSCGEIITIIVEKKLIENSDTSTSTPINTSSGITKSTGDDSKELVLPKEYSSENLNEIGKKLSGSLTISGNAFSSSPLQPLVLNPSQSKRPSSPTPSFVSLANEKHSPVNVLLNNTQNSLIEWMTNVSKSKQILNIIQIKPTTQLVNLGLSLEKKTKDYDDTLRSLKLSVNKILKSNNNNNKPNEIAQDIEQLVKTRNQLGEELINEYKQSVEYWSDIKKQKELNLLQLNKILKYFNNNQLKSKQDQEQQEEQQNQLSSIEIQKQSFYLIEKLNSSLINFCNNIIEGSNNNSEKFESLRLSMEEIQLTILETLKYGERYSEILNTQLIQCDGLINVHRGKESEIEHLLSKRVEAQQLLEQREKIKSDYRSCKRNSIEIGRKIEVLELDSDDNNLSESDNEDDPSPSTLKSNNSHNNICINNENQLTSLKDQLVKFKKDEQRLINLQQETNDSLLNIIDKYVPEFKIKLKQQDKISNRVKDTGLLVSERKFQHYDILKTLATHPHNVYLASFDDQTVVLKEFGIGDQLGKQMFIRQVSLMKLMSHKCIMPIQAVFYDRNAFMQMEYIPGGNLINWLLNNNSNNNNNININNQQIFNPTNQPTFNRKPWEIQKMFQQIIQGIAYMHSNCIIHRDLKLENILIREDGTPVISDFDLSKDISISSANATLFNGGTELYKAPEMKEQGVKGNYSTDIWAFGVMLYKTHFPRAREPILLPEEEAVPMPSLIYHGGEQQHQVDQRLSSLLSSILQRNPQLRPSAHQVAVHPYFVTSLVEDLLSSRTLIDSREKIAAFRAHVSSLSEMAEEMGESIQLTLRRDKIVSELFQFFHKKIEQNKLFSRLEVSFQGEKGLDHGGLLSEMYSLLFNDNQIIQQVNQELENIQQQDQQQQYEFKSIFSKRFNLFETSGTDSPFFLLISGELFNNENDKLNNPLYSTLKSEQAIFKVLGRVFLKAVIDGKPIPDVFPPSFFKYLLNIKPNLQDLEVYDPQLALSFKKVLVLDNIEDYLTTTFEGLIEGGENIEVTDSNKEDFIQKNIERVLVDCRQSKLEAFKSGFMSIESLNAHFALFSPTELQLLMCGNTLVDASVLQKSFKFIGFPDSSNTPKFFCKVIEEMSQDELHLFLRFLTGMVVIPLQGLEKPLSIINVPKSEKLPCAHTCSYQLDLPDYNDLDLLKRKLIQMLEWVEGFGFI</sequence>
<feature type="region of interest" description="Disordered" evidence="6">
    <location>
        <begin position="553"/>
        <end position="573"/>
    </location>
</feature>
<feature type="repeat" description="RCC1" evidence="4">
    <location>
        <begin position="322"/>
        <end position="373"/>
    </location>
</feature>
<evidence type="ECO:0000256" key="5">
    <source>
        <dbReference type="SAM" id="Coils"/>
    </source>
</evidence>
<feature type="repeat" description="RCC1" evidence="4">
    <location>
        <begin position="180"/>
        <end position="234"/>
    </location>
</feature>
<dbReference type="InParanoid" id="F0ZPV0"/>
<dbReference type="SUPFAM" id="SSF56204">
    <property type="entry name" value="Hect, E3 ligase catalytic domain"/>
    <property type="match status" value="1"/>
</dbReference>
<dbReference type="PROSITE" id="PS00626">
    <property type="entry name" value="RCC1_2"/>
    <property type="match status" value="1"/>
</dbReference>
<feature type="repeat" description="RCC1" evidence="4">
    <location>
        <begin position="374"/>
        <end position="426"/>
    </location>
</feature>
<feature type="compositionally biased region" description="Acidic residues" evidence="6">
    <location>
        <begin position="922"/>
        <end position="936"/>
    </location>
</feature>
<dbReference type="InterPro" id="IPR009091">
    <property type="entry name" value="RCC1/BLIP-II"/>
</dbReference>
<dbReference type="InterPro" id="IPR000719">
    <property type="entry name" value="Prot_kinase_dom"/>
</dbReference>
<dbReference type="Gene3D" id="3.30.2410.10">
    <property type="entry name" value="Hect, E3 ligase catalytic domain"/>
    <property type="match status" value="1"/>
</dbReference>
<dbReference type="PROSITE" id="PS50237">
    <property type="entry name" value="HECT"/>
    <property type="match status" value="1"/>
</dbReference>
<dbReference type="KEGG" id="dpp:DICPUDRAFT_153832"/>
<dbReference type="SMART" id="SM00119">
    <property type="entry name" value="HECTc"/>
    <property type="match status" value="1"/>
</dbReference>
<dbReference type="InterPro" id="IPR011009">
    <property type="entry name" value="Kinase-like_dom_sf"/>
</dbReference>
<dbReference type="GO" id="GO:0004672">
    <property type="term" value="F:protein kinase activity"/>
    <property type="evidence" value="ECO:0007669"/>
    <property type="project" value="InterPro"/>
</dbReference>
<gene>
    <name evidence="9" type="ORF">DICPUDRAFT_153832</name>
</gene>
<dbReference type="PROSITE" id="PS50012">
    <property type="entry name" value="RCC1_3"/>
    <property type="match status" value="5"/>
</dbReference>
<dbReference type="OrthoDB" id="346907at2759"/>
<reference evidence="10" key="1">
    <citation type="journal article" date="2011" name="Genome Biol.">
        <title>Comparative genomics of the social amoebae Dictyostelium discoideum and Dictyostelium purpureum.</title>
        <authorList>
            <consortium name="US DOE Joint Genome Institute (JGI-PGF)"/>
            <person name="Sucgang R."/>
            <person name="Kuo A."/>
            <person name="Tian X."/>
            <person name="Salerno W."/>
            <person name="Parikh A."/>
            <person name="Feasley C.L."/>
            <person name="Dalin E."/>
            <person name="Tu H."/>
            <person name="Huang E."/>
            <person name="Barry K."/>
            <person name="Lindquist E."/>
            <person name="Shapiro H."/>
            <person name="Bruce D."/>
            <person name="Schmutz J."/>
            <person name="Salamov A."/>
            <person name="Fey P."/>
            <person name="Gaudet P."/>
            <person name="Anjard C."/>
            <person name="Babu M.M."/>
            <person name="Basu S."/>
            <person name="Bushmanova Y."/>
            <person name="van der Wel H."/>
            <person name="Katoh-Kurasawa M."/>
            <person name="Dinh C."/>
            <person name="Coutinho P.M."/>
            <person name="Saito T."/>
            <person name="Elias M."/>
            <person name="Schaap P."/>
            <person name="Kay R.R."/>
            <person name="Henrissat B."/>
            <person name="Eichinger L."/>
            <person name="Rivero F."/>
            <person name="Putnam N.H."/>
            <person name="West C.M."/>
            <person name="Loomis W.F."/>
            <person name="Chisholm R.L."/>
            <person name="Shaulsky G."/>
            <person name="Strassmann J.E."/>
            <person name="Queller D.C."/>
            <person name="Kuspa A."/>
            <person name="Grigoriev I.V."/>
        </authorList>
    </citation>
    <scope>NUCLEOTIDE SEQUENCE [LARGE SCALE GENOMIC DNA]</scope>
    <source>
        <strain evidence="10">QSDP1</strain>
    </source>
</reference>
<dbReference type="CDD" id="cd00180">
    <property type="entry name" value="PKc"/>
    <property type="match status" value="1"/>
</dbReference>
<evidence type="ECO:0000313" key="10">
    <source>
        <dbReference type="Proteomes" id="UP000001064"/>
    </source>
</evidence>
<feature type="domain" description="HECT" evidence="8">
    <location>
        <begin position="1363"/>
        <end position="1719"/>
    </location>
</feature>
<keyword evidence="1" id="KW-0677">Repeat</keyword>
<dbReference type="GO" id="GO:0004842">
    <property type="term" value="F:ubiquitin-protein transferase activity"/>
    <property type="evidence" value="ECO:0007669"/>
    <property type="project" value="InterPro"/>
</dbReference>
<dbReference type="PANTHER" id="PTHR45622">
    <property type="entry name" value="UBIQUITIN-PROTEIN LIGASE E3A-RELATED"/>
    <property type="match status" value="1"/>
</dbReference>
<dbReference type="PANTHER" id="PTHR45622:SF70">
    <property type="entry name" value="SECRETION-REGULATING GUANINE NUCLEOTIDE EXCHANGE FACTOR"/>
    <property type="match status" value="1"/>
</dbReference>
<dbReference type="InterPro" id="IPR000569">
    <property type="entry name" value="HECT_dom"/>
</dbReference>
<feature type="repeat" description="RCC1" evidence="4">
    <location>
        <begin position="427"/>
        <end position="494"/>
    </location>
</feature>
<keyword evidence="10" id="KW-1185">Reference proteome</keyword>
<dbReference type="RefSeq" id="XP_003289433.1">
    <property type="nucleotide sequence ID" value="XM_003289385.1"/>
</dbReference>
<dbReference type="Pfam" id="PF25390">
    <property type="entry name" value="WD40_RLD"/>
    <property type="match status" value="1"/>
</dbReference>
<dbReference type="Proteomes" id="UP000001064">
    <property type="component" value="Unassembled WGS sequence"/>
</dbReference>
<evidence type="ECO:0008006" key="11">
    <source>
        <dbReference type="Google" id="ProtNLM"/>
    </source>
</evidence>
<feature type="region of interest" description="Disordered" evidence="6">
    <location>
        <begin position="922"/>
        <end position="948"/>
    </location>
</feature>